<reference evidence="2 3" key="1">
    <citation type="submission" date="2023-09" db="EMBL/GenBank/DDBJ databases">
        <authorList>
            <person name="Rey-Velasco X."/>
        </authorList>
    </citation>
    <scope>NUCLEOTIDE SEQUENCE [LARGE SCALE GENOMIC DNA]</scope>
    <source>
        <strain evidence="2 3">F260</strain>
    </source>
</reference>
<evidence type="ECO:0000259" key="1">
    <source>
        <dbReference type="Pfam" id="PF07992"/>
    </source>
</evidence>
<organism evidence="2 3">
    <name type="scientific">Autumnicola lenta</name>
    <dbReference type="NCBI Taxonomy" id="3075593"/>
    <lineage>
        <taxon>Bacteria</taxon>
        <taxon>Pseudomonadati</taxon>
        <taxon>Bacteroidota</taxon>
        <taxon>Flavobacteriia</taxon>
        <taxon>Flavobacteriales</taxon>
        <taxon>Flavobacteriaceae</taxon>
        <taxon>Autumnicola</taxon>
    </lineage>
</organism>
<gene>
    <name evidence="2" type="ORF">RM545_10580</name>
</gene>
<dbReference type="InterPro" id="IPR023753">
    <property type="entry name" value="FAD/NAD-binding_dom"/>
</dbReference>
<sequence length="207" mass="22531">MEFDVLVIGGGAAGMSCALVLGSALDKPFAESKRVGIIMHQKASDLQSALFNNALGVPPGTSGQSILKSGLEQIEERYPRVERIGKEKVKEILPLEVGFQVISNKNTYVSQKVVVAVGYSNLVKIKGLEKYMIPHKKAKASKNRIQLINEDHVVFPGLYVAGTLAGWRSQYAIACGSGAAVATDILTEWNEGEHIKVHDKLTREERD</sequence>
<comment type="caution">
    <text evidence="2">The sequence shown here is derived from an EMBL/GenBank/DDBJ whole genome shotgun (WGS) entry which is preliminary data.</text>
</comment>
<dbReference type="SUPFAM" id="SSF51905">
    <property type="entry name" value="FAD/NAD(P)-binding domain"/>
    <property type="match status" value="1"/>
</dbReference>
<accession>A0ABU3CLB1</accession>
<proteinExistence type="predicted"/>
<protein>
    <submittedName>
        <fullName evidence="2">FAD-dependent oxidoreductase</fullName>
    </submittedName>
</protein>
<evidence type="ECO:0000313" key="2">
    <source>
        <dbReference type="EMBL" id="MDT0647133.1"/>
    </source>
</evidence>
<dbReference type="Pfam" id="PF07992">
    <property type="entry name" value="Pyr_redox_2"/>
    <property type="match status" value="1"/>
</dbReference>
<dbReference type="Proteomes" id="UP001245285">
    <property type="component" value="Unassembled WGS sequence"/>
</dbReference>
<evidence type="ECO:0000313" key="3">
    <source>
        <dbReference type="Proteomes" id="UP001245285"/>
    </source>
</evidence>
<dbReference type="EMBL" id="JAVRHO010000013">
    <property type="protein sequence ID" value="MDT0647133.1"/>
    <property type="molecule type" value="Genomic_DNA"/>
</dbReference>
<dbReference type="InterPro" id="IPR036188">
    <property type="entry name" value="FAD/NAD-bd_sf"/>
</dbReference>
<dbReference type="Gene3D" id="3.50.50.60">
    <property type="entry name" value="FAD/NAD(P)-binding domain"/>
    <property type="match status" value="1"/>
</dbReference>
<feature type="domain" description="FAD/NAD(P)-binding" evidence="1">
    <location>
        <begin position="3"/>
        <end position="153"/>
    </location>
</feature>
<name>A0ABU3CLB1_9FLAO</name>
<keyword evidence="3" id="KW-1185">Reference proteome</keyword>
<dbReference type="RefSeq" id="WP_311495245.1">
    <property type="nucleotide sequence ID" value="NZ_JAVRHO010000013.1"/>
</dbReference>